<dbReference type="Gene3D" id="1.10.10.10">
    <property type="entry name" value="Winged helix-like DNA-binding domain superfamily/Winged helix DNA-binding domain"/>
    <property type="match status" value="1"/>
</dbReference>
<dbReference type="PANTHER" id="PTHR34293:SF1">
    <property type="entry name" value="HTH-TYPE TRANSCRIPTIONAL REGULATOR TRMBL2"/>
    <property type="match status" value="1"/>
</dbReference>
<accession>A0A0P6XZA8</accession>
<gene>
    <name evidence="2" type="ORF">SE18_06340</name>
</gene>
<dbReference type="OrthoDB" id="1493540at2"/>
<feature type="domain" description="Transcription regulator TrmB N-terminal" evidence="1">
    <location>
        <begin position="10"/>
        <end position="77"/>
    </location>
</feature>
<dbReference type="Pfam" id="PF01978">
    <property type="entry name" value="TrmB"/>
    <property type="match status" value="1"/>
</dbReference>
<dbReference type="InterPro" id="IPR002831">
    <property type="entry name" value="Tscrpt_reg_TrmB_N"/>
</dbReference>
<dbReference type="EMBL" id="LGKP01000012">
    <property type="protein sequence ID" value="KPL90248.1"/>
    <property type="molecule type" value="Genomic_DNA"/>
</dbReference>
<dbReference type="STRING" id="70996.SE18_06340"/>
<keyword evidence="3" id="KW-1185">Reference proteome</keyword>
<reference evidence="2 3" key="1">
    <citation type="submission" date="2015-07" db="EMBL/GenBank/DDBJ databases">
        <title>Whole genome sequence of Herpetosiphon geysericola DSM 7119.</title>
        <authorList>
            <person name="Hemp J."/>
            <person name="Ward L.M."/>
            <person name="Pace L.A."/>
            <person name="Fischer W.W."/>
        </authorList>
    </citation>
    <scope>NUCLEOTIDE SEQUENCE [LARGE SCALE GENOMIC DNA]</scope>
    <source>
        <strain evidence="2 3">DSM 7119</strain>
    </source>
</reference>
<dbReference type="InterPro" id="IPR036388">
    <property type="entry name" value="WH-like_DNA-bd_sf"/>
</dbReference>
<dbReference type="SUPFAM" id="SSF46785">
    <property type="entry name" value="Winged helix' DNA-binding domain"/>
    <property type="match status" value="1"/>
</dbReference>
<evidence type="ECO:0000259" key="1">
    <source>
        <dbReference type="Pfam" id="PF01978"/>
    </source>
</evidence>
<dbReference type="RefSeq" id="WP_054533590.1">
    <property type="nucleotide sequence ID" value="NZ_LGKP01000012.1"/>
</dbReference>
<comment type="caution">
    <text evidence="2">The sequence shown here is derived from an EMBL/GenBank/DDBJ whole genome shotgun (WGS) entry which is preliminary data.</text>
</comment>
<proteinExistence type="predicted"/>
<dbReference type="InterPro" id="IPR051797">
    <property type="entry name" value="TrmB-like"/>
</dbReference>
<dbReference type="Proteomes" id="UP000050277">
    <property type="component" value="Unassembled WGS sequence"/>
</dbReference>
<evidence type="ECO:0000313" key="3">
    <source>
        <dbReference type="Proteomes" id="UP000050277"/>
    </source>
</evidence>
<sequence length="269" mass="30155">MHDESLIDQLSDLGLSRYESTAYLGLLGRQSFSAAQLATHTSIPRQRIYDVLQSLSSKGLAHERMGPRRTFVAVAPEQALPALLAERRSVMERELADAQTIAQSLVATMQPIYTEGSNEDNPLDYIDVLLDPRQISARAWTLAQQADHEILACFKRPLVSSLEENVAEVREPRSRGVQYRALYELSALEDEQLRPVLAQFRSLGQELRFVPQLPIKMNLFDGRVALLSLQDPITGRPSITALCLNHPSLAQTLRVAFEAFWAQAQPYSE</sequence>
<organism evidence="2 3">
    <name type="scientific">Herpetosiphon geysericola</name>
    <dbReference type="NCBI Taxonomy" id="70996"/>
    <lineage>
        <taxon>Bacteria</taxon>
        <taxon>Bacillati</taxon>
        <taxon>Chloroflexota</taxon>
        <taxon>Chloroflexia</taxon>
        <taxon>Herpetosiphonales</taxon>
        <taxon>Herpetosiphonaceae</taxon>
        <taxon>Herpetosiphon</taxon>
    </lineage>
</organism>
<evidence type="ECO:0000313" key="2">
    <source>
        <dbReference type="EMBL" id="KPL90248.1"/>
    </source>
</evidence>
<protein>
    <submittedName>
        <fullName evidence="2">TrmB family transcriptional regulator</fullName>
    </submittedName>
</protein>
<dbReference type="PANTHER" id="PTHR34293">
    <property type="entry name" value="HTH-TYPE TRANSCRIPTIONAL REGULATOR TRMBL2"/>
    <property type="match status" value="1"/>
</dbReference>
<name>A0A0P6XZA8_9CHLR</name>
<dbReference type="AlphaFoldDB" id="A0A0P6XZA8"/>
<dbReference type="InterPro" id="IPR036390">
    <property type="entry name" value="WH_DNA-bd_sf"/>
</dbReference>